<accession>A0ABU9KXE4</accession>
<comment type="caution">
    <text evidence="1">The sequence shown here is derived from an EMBL/GenBank/DDBJ whole genome shotgun (WGS) entry which is preliminary data.</text>
</comment>
<evidence type="ECO:0000313" key="1">
    <source>
        <dbReference type="EMBL" id="MEL4454865.1"/>
    </source>
</evidence>
<dbReference type="EMBL" id="JBCDNA010000001">
    <property type="protein sequence ID" value="MEL4454865.1"/>
    <property type="molecule type" value="Genomic_DNA"/>
</dbReference>
<dbReference type="Proteomes" id="UP001474120">
    <property type="component" value="Unassembled WGS sequence"/>
</dbReference>
<proteinExistence type="predicted"/>
<keyword evidence="2" id="KW-1185">Reference proteome</keyword>
<protein>
    <submittedName>
        <fullName evidence="1">Uncharacterized protein</fullName>
    </submittedName>
</protein>
<evidence type="ECO:0000313" key="2">
    <source>
        <dbReference type="Proteomes" id="UP001474120"/>
    </source>
</evidence>
<gene>
    <name evidence="1" type="ORF">AABB81_03095</name>
</gene>
<sequence>MHRKTKSALIFWFFWIKPKGQRRNYFTNSSFTSIDSNESLAAVVTGRTGF</sequence>
<dbReference type="RefSeq" id="WP_342158548.1">
    <property type="nucleotide sequence ID" value="NZ_JBCDNA010000001.1"/>
</dbReference>
<reference evidence="1 2" key="1">
    <citation type="submission" date="2024-04" db="EMBL/GenBank/DDBJ databases">
        <title>whole genome sequencing of Lutimonas vermicola strain IMCC1616.</title>
        <authorList>
            <person name="Bae S.S."/>
        </authorList>
    </citation>
    <scope>NUCLEOTIDE SEQUENCE [LARGE SCALE GENOMIC DNA]</scope>
    <source>
        <strain evidence="1 2">IMCC1616</strain>
    </source>
</reference>
<name>A0ABU9KXE4_9FLAO</name>
<organism evidence="1 2">
    <name type="scientific">Lutimonas vermicola</name>
    <dbReference type="NCBI Taxonomy" id="414288"/>
    <lineage>
        <taxon>Bacteria</taxon>
        <taxon>Pseudomonadati</taxon>
        <taxon>Bacteroidota</taxon>
        <taxon>Flavobacteriia</taxon>
        <taxon>Flavobacteriales</taxon>
        <taxon>Flavobacteriaceae</taxon>
        <taxon>Lutimonas</taxon>
    </lineage>
</organism>